<dbReference type="InterPro" id="IPR018114">
    <property type="entry name" value="TRYPSIN_HIS"/>
</dbReference>
<keyword evidence="6" id="KW-0720">Serine protease</keyword>
<evidence type="ECO:0000256" key="1">
    <source>
        <dbReference type="ARBA" id="ARBA00004239"/>
    </source>
</evidence>
<dbReference type="InterPro" id="IPR001314">
    <property type="entry name" value="Peptidase_S1A"/>
</dbReference>
<dbReference type="KEGG" id="pxu:106121681"/>
<keyword evidence="8" id="KW-1199">Hemostasis impairing toxin</keyword>
<keyword evidence="5" id="KW-0378">Hydrolase</keyword>
<dbReference type="InterPro" id="IPR009003">
    <property type="entry name" value="Peptidase_S1_PA"/>
</dbReference>
<dbReference type="InterPro" id="IPR001254">
    <property type="entry name" value="Trypsin_dom"/>
</dbReference>
<feature type="chain" id="PRO_5042575178" evidence="11">
    <location>
        <begin position="24"/>
        <end position="289"/>
    </location>
</feature>
<evidence type="ECO:0000256" key="3">
    <source>
        <dbReference type="ARBA" id="ARBA00022656"/>
    </source>
</evidence>
<dbReference type="Pfam" id="PF00089">
    <property type="entry name" value="Trypsin"/>
    <property type="match status" value="1"/>
</dbReference>
<gene>
    <name evidence="13" type="primary">LOC106121681</name>
</gene>
<dbReference type="FunFam" id="2.40.10.10:FF:000068">
    <property type="entry name" value="transmembrane protease serine 2"/>
    <property type="match status" value="1"/>
</dbReference>
<evidence type="ECO:0000256" key="10">
    <source>
        <dbReference type="ARBA" id="ARBA00084094"/>
    </source>
</evidence>
<dbReference type="PANTHER" id="PTHR24276">
    <property type="entry name" value="POLYSERASE-RELATED"/>
    <property type="match status" value="1"/>
</dbReference>
<keyword evidence="10" id="KW-1205">Fibrinolytic toxin</keyword>
<reference evidence="13" key="1">
    <citation type="submission" date="2025-08" db="UniProtKB">
        <authorList>
            <consortium name="RefSeq"/>
        </authorList>
    </citation>
    <scope>IDENTIFICATION</scope>
</reference>
<evidence type="ECO:0000256" key="2">
    <source>
        <dbReference type="ARBA" id="ARBA00007664"/>
    </source>
</evidence>
<dbReference type="GO" id="GO:0004252">
    <property type="term" value="F:serine-type endopeptidase activity"/>
    <property type="evidence" value="ECO:0007669"/>
    <property type="project" value="InterPro"/>
</dbReference>
<dbReference type="PROSITE" id="PS00134">
    <property type="entry name" value="TRYPSIN_HIS"/>
    <property type="match status" value="1"/>
</dbReference>
<keyword evidence="11" id="KW-0732">Signal</keyword>
<comment type="subcellular location">
    <subcellularLocation>
        <location evidence="1">Secreted</location>
        <location evidence="1">Extracellular space</location>
    </subcellularLocation>
</comment>
<evidence type="ECO:0000256" key="11">
    <source>
        <dbReference type="SAM" id="SignalP"/>
    </source>
</evidence>
<keyword evidence="3" id="KW-0800">Toxin</keyword>
<dbReference type="Proteomes" id="UP000694872">
    <property type="component" value="Unplaced"/>
</dbReference>
<dbReference type="SUPFAM" id="SSF50494">
    <property type="entry name" value="Trypsin-like serine proteases"/>
    <property type="match status" value="1"/>
</dbReference>
<sequence>MKLLFTFLASLVVVNCYVTDVNSEINDVYNYLNTTGVLEAERIRRLENEIDNSGQRIVGGSPSNGVPNQVGLIVTLRDGRQAVCGGVIYADNRILTAAHCTNDGVNIARSVTVVAGSNFLFSGGTRIEAQSVVIHPGYVPGRVAFDLAILHIPRLTYSDDISPAFLPWSDDINNDFVGQSVRASGYGITRDGDTITTQQPLRSVNLRVISNAECRSTYGNVIQDHHLCTSGAGGVGICAGDTGGPLVIPGSWRDTLIGVGSFTAGRGCQAGAPSGFIRVTSFIGWIMGN</sequence>
<dbReference type="RefSeq" id="XP_013172882.1">
    <property type="nucleotide sequence ID" value="XM_013317428.1"/>
</dbReference>
<evidence type="ECO:0000256" key="9">
    <source>
        <dbReference type="ARBA" id="ARBA00055534"/>
    </source>
</evidence>
<evidence type="ECO:0000256" key="7">
    <source>
        <dbReference type="ARBA" id="ARBA00023157"/>
    </source>
</evidence>
<proteinExistence type="inferred from homology"/>
<evidence type="ECO:0000259" key="12">
    <source>
        <dbReference type="PROSITE" id="PS50240"/>
    </source>
</evidence>
<dbReference type="GO" id="GO:0090729">
    <property type="term" value="F:toxin activity"/>
    <property type="evidence" value="ECO:0007669"/>
    <property type="project" value="UniProtKB-KW"/>
</dbReference>
<protein>
    <submittedName>
        <fullName evidence="13">Collagenase-like</fullName>
    </submittedName>
</protein>
<name>A0AAJ7EDH1_PAPXU</name>
<comment type="similarity">
    <text evidence="2">Belongs to the peptidase S1 family.</text>
</comment>
<dbReference type="InterPro" id="IPR050430">
    <property type="entry name" value="Peptidase_S1"/>
</dbReference>
<dbReference type="PROSITE" id="PS50240">
    <property type="entry name" value="TRYPSIN_DOM"/>
    <property type="match status" value="1"/>
</dbReference>
<evidence type="ECO:0000256" key="6">
    <source>
        <dbReference type="ARBA" id="ARBA00022825"/>
    </source>
</evidence>
<dbReference type="InterPro" id="IPR043504">
    <property type="entry name" value="Peptidase_S1_PA_chymotrypsin"/>
</dbReference>
<keyword evidence="7" id="KW-1015">Disulfide bond</keyword>
<keyword evidence="4" id="KW-0645">Protease</keyword>
<dbReference type="Gene3D" id="2.40.10.10">
    <property type="entry name" value="Trypsin-like serine proteases"/>
    <property type="match status" value="2"/>
</dbReference>
<evidence type="ECO:0000256" key="5">
    <source>
        <dbReference type="ARBA" id="ARBA00022801"/>
    </source>
</evidence>
<dbReference type="GO" id="GO:0006508">
    <property type="term" value="P:proteolysis"/>
    <property type="evidence" value="ECO:0007669"/>
    <property type="project" value="UniProtKB-KW"/>
</dbReference>
<evidence type="ECO:0000313" key="13">
    <source>
        <dbReference type="RefSeq" id="XP_013172882.1"/>
    </source>
</evidence>
<dbReference type="GO" id="GO:0005576">
    <property type="term" value="C:extracellular region"/>
    <property type="evidence" value="ECO:0007669"/>
    <property type="project" value="UniProtKB-SubCell"/>
</dbReference>
<evidence type="ECO:0000256" key="4">
    <source>
        <dbReference type="ARBA" id="ARBA00022670"/>
    </source>
</evidence>
<dbReference type="PRINTS" id="PR00722">
    <property type="entry name" value="CHYMOTRYPSIN"/>
</dbReference>
<feature type="domain" description="Peptidase S1" evidence="12">
    <location>
        <begin position="57"/>
        <end position="289"/>
    </location>
</feature>
<accession>A0AAJ7EDH1</accession>
<dbReference type="SMART" id="SM00020">
    <property type="entry name" value="Tryp_SPc"/>
    <property type="match status" value="1"/>
</dbReference>
<evidence type="ECO:0000256" key="8">
    <source>
        <dbReference type="ARBA" id="ARBA00023240"/>
    </source>
</evidence>
<dbReference type="AlphaFoldDB" id="A0AAJ7EDH1"/>
<dbReference type="PANTHER" id="PTHR24276:SF98">
    <property type="entry name" value="FI18310P1-RELATED"/>
    <property type="match status" value="1"/>
</dbReference>
<comment type="function">
    <text evidence="9">Fibrinolytic activity; shows preferential cleavage of Arg-Gly bonds in all three fibrinogen chains. Contact with the caterpillars causes severe bleeding, due the anticoagulant effect of the protein.</text>
</comment>
<dbReference type="GeneID" id="106121681"/>
<dbReference type="CDD" id="cd00190">
    <property type="entry name" value="Tryp_SPc"/>
    <property type="match status" value="1"/>
</dbReference>
<feature type="signal peptide" evidence="11">
    <location>
        <begin position="1"/>
        <end position="23"/>
    </location>
</feature>
<organism evidence="13">
    <name type="scientific">Papilio xuthus</name>
    <name type="common">Asian swallowtail butterfly</name>
    <dbReference type="NCBI Taxonomy" id="66420"/>
    <lineage>
        <taxon>Eukaryota</taxon>
        <taxon>Metazoa</taxon>
        <taxon>Ecdysozoa</taxon>
        <taxon>Arthropoda</taxon>
        <taxon>Hexapoda</taxon>
        <taxon>Insecta</taxon>
        <taxon>Pterygota</taxon>
        <taxon>Neoptera</taxon>
        <taxon>Endopterygota</taxon>
        <taxon>Lepidoptera</taxon>
        <taxon>Glossata</taxon>
        <taxon>Ditrysia</taxon>
        <taxon>Papilionoidea</taxon>
        <taxon>Papilionidae</taxon>
        <taxon>Papilioninae</taxon>
        <taxon>Papilio</taxon>
    </lineage>
</organism>